<keyword evidence="2" id="KW-0238">DNA-binding</keyword>
<dbReference type="PANTHER" id="PTHR42756:SF1">
    <property type="entry name" value="TRANSCRIPTIONAL REPRESSOR OF EMRAB OPERON"/>
    <property type="match status" value="1"/>
</dbReference>
<dbReference type="InterPro" id="IPR036388">
    <property type="entry name" value="WH-like_DNA-bd_sf"/>
</dbReference>
<name>A0ABZ0Q663_9LACO</name>
<evidence type="ECO:0000256" key="3">
    <source>
        <dbReference type="ARBA" id="ARBA00023163"/>
    </source>
</evidence>
<dbReference type="SUPFAM" id="SSF46785">
    <property type="entry name" value="Winged helix' DNA-binding domain"/>
    <property type="match status" value="1"/>
</dbReference>
<reference evidence="6" key="1">
    <citation type="submission" date="2024-06" db="EMBL/GenBank/DDBJ databases">
        <authorList>
            <person name="Chang H.C."/>
            <person name="Mun S.Y."/>
        </authorList>
    </citation>
    <scope>NUCLEOTIDE SEQUENCE [LARGE SCALE GENOMIC DNA]</scope>
    <source>
        <strain evidence="6">KT1</strain>
    </source>
</reference>
<evidence type="ECO:0000256" key="2">
    <source>
        <dbReference type="ARBA" id="ARBA00023125"/>
    </source>
</evidence>
<dbReference type="PANTHER" id="PTHR42756">
    <property type="entry name" value="TRANSCRIPTIONAL REGULATOR, MARR"/>
    <property type="match status" value="1"/>
</dbReference>
<dbReference type="RefSeq" id="WP_057773379.1">
    <property type="nucleotide sequence ID" value="NZ_BBIM01000037.1"/>
</dbReference>
<feature type="domain" description="HTH marR-type" evidence="4">
    <location>
        <begin position="7"/>
        <end position="139"/>
    </location>
</feature>
<evidence type="ECO:0000256" key="1">
    <source>
        <dbReference type="ARBA" id="ARBA00023015"/>
    </source>
</evidence>
<gene>
    <name evidence="5" type="ORF">N6G96_02290</name>
</gene>
<sequence length="146" mass="16734">MPKADEIDTYIRTINTVSHKLKKYVNAQLKDLGLTSSTYFFVLKVGERGQLSQDELFNLIHLNPSNITRGVDRLIKLGYMSKEQSATDARMKMLKLTKLGKQKYHQLVNRLPTINGFLVDSLTANQVNDFKQIMKNMETNLDSLIK</sequence>
<proteinExistence type="predicted"/>
<keyword evidence="1" id="KW-0805">Transcription regulation</keyword>
<dbReference type="EMBL" id="CP104778">
    <property type="protein sequence ID" value="WPC22068.1"/>
    <property type="molecule type" value="Genomic_DNA"/>
</dbReference>
<dbReference type="Proteomes" id="UP001302696">
    <property type="component" value="Chromosome"/>
</dbReference>
<dbReference type="InterPro" id="IPR036390">
    <property type="entry name" value="WH_DNA-bd_sf"/>
</dbReference>
<dbReference type="PROSITE" id="PS50995">
    <property type="entry name" value="HTH_MARR_2"/>
    <property type="match status" value="1"/>
</dbReference>
<evidence type="ECO:0000313" key="5">
    <source>
        <dbReference type="EMBL" id="WPC22068.1"/>
    </source>
</evidence>
<organism evidence="5 6">
    <name type="scientific">Pediococcus inopinatus</name>
    <dbReference type="NCBI Taxonomy" id="114090"/>
    <lineage>
        <taxon>Bacteria</taxon>
        <taxon>Bacillati</taxon>
        <taxon>Bacillota</taxon>
        <taxon>Bacilli</taxon>
        <taxon>Lactobacillales</taxon>
        <taxon>Lactobacillaceae</taxon>
        <taxon>Pediococcus</taxon>
    </lineage>
</organism>
<keyword evidence="3" id="KW-0804">Transcription</keyword>
<keyword evidence="6" id="KW-1185">Reference proteome</keyword>
<dbReference type="SMART" id="SM00347">
    <property type="entry name" value="HTH_MARR"/>
    <property type="match status" value="1"/>
</dbReference>
<protein>
    <submittedName>
        <fullName evidence="5">MarR family transcriptional regulator</fullName>
    </submittedName>
</protein>
<evidence type="ECO:0000313" key="6">
    <source>
        <dbReference type="Proteomes" id="UP001302696"/>
    </source>
</evidence>
<dbReference type="PRINTS" id="PR00598">
    <property type="entry name" value="HTHMARR"/>
</dbReference>
<dbReference type="Gene3D" id="1.10.10.10">
    <property type="entry name" value="Winged helix-like DNA-binding domain superfamily/Winged helix DNA-binding domain"/>
    <property type="match status" value="1"/>
</dbReference>
<dbReference type="Pfam" id="PF01047">
    <property type="entry name" value="MarR"/>
    <property type="match status" value="1"/>
</dbReference>
<accession>A0ABZ0Q663</accession>
<evidence type="ECO:0000259" key="4">
    <source>
        <dbReference type="PROSITE" id="PS50995"/>
    </source>
</evidence>
<dbReference type="InterPro" id="IPR000835">
    <property type="entry name" value="HTH_MarR-typ"/>
</dbReference>